<evidence type="ECO:0000259" key="3">
    <source>
        <dbReference type="Pfam" id="PF17802"/>
    </source>
</evidence>
<dbReference type="Pfam" id="PF20674">
    <property type="entry name" value="SpaA_3"/>
    <property type="match status" value="1"/>
</dbReference>
<keyword evidence="2" id="KW-0472">Membrane</keyword>
<sequence length="676" mass="69400">MPTDTLPASAAPQPEGRPLPRAAAAPLRCDAGQFYAQSDSGRVYTLSSSGSTINATATLAFDFAQGNGDSSSSFNGLAIGAGGQVAYAYGRRSSKLYRWDAATGSVTAWGLTLPRLPGNVEFPISSLIAGGMNPSITNSPYYFGGWRKVGSQYRFELFSVVGTGSVTYLGWVQGPTSNSDRGNGDLAFNSDGDLFLLWSDGAGSMQIVSVSSGTLNAAGGGQIGGAPTSRIVSVPSGQYSGVAFGVDGAAYLGKTVENWQGRFEAVVTTVDPNTGAVLGAATTLQGGDFGTASLGGTGRLADLASCADPSSLELRKSIQGRASAQDQFTLLIQQDNTSVASVTTQGTQTTASAGPVVAQRGKQYQLSEAMASGSANPLSAYSTSFSCVDTANNNAAVTVSGSGASYSLTVPTARRTHIVCTFVNSAGMVTWAKTDATNGQPLGATTWRLNGPQNTVIPVTDNVGQAGYSGVDQDPLPGRFRVPVGLGDYSLVEVSAPAGYVVDTTPRPFTVTAANRTVDLGTISNKRVPGTVTWSKVGPTSGLLAGSRWRLTPTNPSGAAIDISDNTGQAGYTGRDTDPVAGQFAVTGLSWGDYSLVEVAAPVGYVVNGTPKSITISADQTTVGVGVIVNQPSPGVKLPLTGGEGALRYWIAGMLLFVVAVGAAVLHRSHRHPHRR</sequence>
<keyword evidence="2" id="KW-0812">Transmembrane</keyword>
<dbReference type="Gene3D" id="2.60.40.10">
    <property type="entry name" value="Immunoglobulins"/>
    <property type="match status" value="2"/>
</dbReference>
<evidence type="ECO:0000259" key="4">
    <source>
        <dbReference type="Pfam" id="PF20674"/>
    </source>
</evidence>
<evidence type="ECO:0000313" key="6">
    <source>
        <dbReference type="Proteomes" id="UP000290624"/>
    </source>
</evidence>
<protein>
    <recommendedName>
        <fullName evidence="7">Prealbumin-like fold domain-containing protein</fullName>
    </recommendedName>
</protein>
<evidence type="ECO:0000313" key="5">
    <source>
        <dbReference type="EMBL" id="RXW31686.1"/>
    </source>
</evidence>
<keyword evidence="2" id="KW-1133">Transmembrane helix</keyword>
<organism evidence="5 6">
    <name type="scientific">Propioniciclava flava</name>
    <dbReference type="NCBI Taxonomy" id="2072026"/>
    <lineage>
        <taxon>Bacteria</taxon>
        <taxon>Bacillati</taxon>
        <taxon>Actinomycetota</taxon>
        <taxon>Actinomycetes</taxon>
        <taxon>Propionibacteriales</taxon>
        <taxon>Propionibacteriaceae</taxon>
        <taxon>Propioniciclava</taxon>
    </lineage>
</organism>
<gene>
    <name evidence="5" type="ORF">C1706_11055</name>
</gene>
<reference evidence="5 6" key="1">
    <citation type="submission" date="2018-01" db="EMBL/GenBank/DDBJ databases">
        <title>Lactibacter flavus gen. nov., sp. nov., a novel bacterium of the family Propionibacteriaceae isolated from raw milk and dairy products.</title>
        <authorList>
            <person name="Wenning M."/>
            <person name="Breitenwieser F."/>
            <person name="Huptas C."/>
            <person name="von Neubeck M."/>
            <person name="Busse H.-J."/>
            <person name="Scherer S."/>
        </authorList>
    </citation>
    <scope>NUCLEOTIDE SEQUENCE [LARGE SCALE GENOMIC DNA]</scope>
    <source>
        <strain evidence="5 6">VG341</strain>
    </source>
</reference>
<dbReference type="Proteomes" id="UP000290624">
    <property type="component" value="Unassembled WGS sequence"/>
</dbReference>
<dbReference type="InterPro" id="IPR013783">
    <property type="entry name" value="Ig-like_fold"/>
</dbReference>
<dbReference type="GO" id="GO:0005975">
    <property type="term" value="P:carbohydrate metabolic process"/>
    <property type="evidence" value="ECO:0007669"/>
    <property type="project" value="UniProtKB-ARBA"/>
</dbReference>
<dbReference type="EMBL" id="PPCV01000007">
    <property type="protein sequence ID" value="RXW31686.1"/>
    <property type="molecule type" value="Genomic_DNA"/>
</dbReference>
<evidence type="ECO:0000256" key="1">
    <source>
        <dbReference type="SAM" id="MobiDB-lite"/>
    </source>
</evidence>
<feature type="region of interest" description="Disordered" evidence="1">
    <location>
        <begin position="555"/>
        <end position="574"/>
    </location>
</feature>
<feature type="transmembrane region" description="Helical" evidence="2">
    <location>
        <begin position="647"/>
        <end position="666"/>
    </location>
</feature>
<keyword evidence="6" id="KW-1185">Reference proteome</keyword>
<dbReference type="AlphaFoldDB" id="A0A4Q2EGD7"/>
<dbReference type="InterPro" id="IPR048834">
    <property type="entry name" value="SpaA_pre-album"/>
</dbReference>
<comment type="caution">
    <text evidence="5">The sequence shown here is derived from an EMBL/GenBank/DDBJ whole genome shotgun (WGS) entry which is preliminary data.</text>
</comment>
<feature type="domain" description="SpaA-like prealbumin fold" evidence="3">
    <location>
        <begin position="530"/>
        <end position="622"/>
    </location>
</feature>
<evidence type="ECO:0000256" key="2">
    <source>
        <dbReference type="SAM" id="Phobius"/>
    </source>
</evidence>
<dbReference type="RefSeq" id="WP_129459292.1">
    <property type="nucleotide sequence ID" value="NZ_PPCV01000007.1"/>
</dbReference>
<dbReference type="Pfam" id="PF17802">
    <property type="entry name" value="SpaA"/>
    <property type="match status" value="2"/>
</dbReference>
<proteinExistence type="predicted"/>
<feature type="domain" description="SpaA-like prealbumin fold" evidence="4">
    <location>
        <begin position="312"/>
        <end position="425"/>
    </location>
</feature>
<dbReference type="OrthoDB" id="134475at2"/>
<name>A0A4Q2EGD7_9ACTN</name>
<accession>A0A4Q2EGD7</accession>
<evidence type="ECO:0008006" key="7">
    <source>
        <dbReference type="Google" id="ProtNLM"/>
    </source>
</evidence>
<feature type="domain" description="SpaA-like prealbumin fold" evidence="3">
    <location>
        <begin position="428"/>
        <end position="519"/>
    </location>
</feature>
<feature type="region of interest" description="Disordered" evidence="1">
    <location>
        <begin position="1"/>
        <end position="21"/>
    </location>
</feature>
<dbReference type="InterPro" id="IPR041033">
    <property type="entry name" value="SpaA_PFL_dom_1"/>
</dbReference>
<dbReference type="SUPFAM" id="SSF82171">
    <property type="entry name" value="DPP6 N-terminal domain-like"/>
    <property type="match status" value="1"/>
</dbReference>